<keyword evidence="1" id="KW-0472">Membrane</keyword>
<dbReference type="InterPro" id="IPR051675">
    <property type="entry name" value="Endo/Exo/Phosphatase_dom_1"/>
</dbReference>
<dbReference type="Proteomes" id="UP000829517">
    <property type="component" value="Unassembled WGS sequence"/>
</dbReference>
<dbReference type="PANTHER" id="PTHR21180:SF32">
    <property type="entry name" value="ENDONUCLEASE_EXONUCLEASE_PHOSPHATASE FAMILY DOMAIN-CONTAINING PROTEIN 1"/>
    <property type="match status" value="1"/>
</dbReference>
<evidence type="ECO:0000313" key="2">
    <source>
        <dbReference type="EMBL" id="MCF8716076.1"/>
    </source>
</evidence>
<dbReference type="RefSeq" id="WP_236960040.1">
    <property type="nucleotide sequence ID" value="NZ_JAETXX010000012.1"/>
</dbReference>
<evidence type="ECO:0000313" key="3">
    <source>
        <dbReference type="Proteomes" id="UP000829517"/>
    </source>
</evidence>
<dbReference type="Gene3D" id="1.10.150.280">
    <property type="entry name" value="AF1531-like domain"/>
    <property type="match status" value="1"/>
</dbReference>
<gene>
    <name evidence="2" type="ORF">JM658_14685</name>
</gene>
<sequence>MKLISHFRFKKSQRSGIFFLLLIVTSIQLISIGWTSFSPQKEIVAITIPAEVSQTTSNYTIYPFNPNYISDFKGYSLGLTSNEIDKLLAYRAKGLYVNSKEDFKKVTGVSDSLLKTIAPYFKFPVFKPFVRKEKSAKKVVVRLDINGATKEELIAVYGIGEKLSERIIKYRSLLKGFYFKDQLAEVYGLKPEVILQLWKKFEIKDLPEYNQYNINNISVRELSSLPYINWELAIKIVSYRTEHQKINSIAELTKIEDFPTDKLNRIELYLSLD</sequence>
<dbReference type="PANTHER" id="PTHR21180">
    <property type="entry name" value="ENDONUCLEASE/EXONUCLEASE/PHOSPHATASE FAMILY DOMAIN-CONTAINING PROTEIN 1"/>
    <property type="match status" value="1"/>
</dbReference>
<keyword evidence="1" id="KW-0812">Transmembrane</keyword>
<protein>
    <submittedName>
        <fullName evidence="2">Helix-hairpin-helix domain-containing protein</fullName>
    </submittedName>
</protein>
<keyword evidence="1" id="KW-1133">Transmembrane helix</keyword>
<dbReference type="Gene3D" id="1.10.150.320">
    <property type="entry name" value="Photosystem II 12 kDa extrinsic protein"/>
    <property type="match status" value="1"/>
</dbReference>
<dbReference type="InterPro" id="IPR010994">
    <property type="entry name" value="RuvA_2-like"/>
</dbReference>
<feature type="transmembrane region" description="Helical" evidence="1">
    <location>
        <begin position="16"/>
        <end position="37"/>
    </location>
</feature>
<accession>A0ABS9J6P0</accession>
<dbReference type="EMBL" id="JAETXX010000012">
    <property type="protein sequence ID" value="MCF8716076.1"/>
    <property type="molecule type" value="Genomic_DNA"/>
</dbReference>
<keyword evidence="3" id="KW-1185">Reference proteome</keyword>
<evidence type="ECO:0000256" key="1">
    <source>
        <dbReference type="SAM" id="Phobius"/>
    </source>
</evidence>
<organism evidence="2 3">
    <name type="scientific">Joostella atrarenae</name>
    <dbReference type="NCBI Taxonomy" id="679257"/>
    <lineage>
        <taxon>Bacteria</taxon>
        <taxon>Pseudomonadati</taxon>
        <taxon>Bacteroidota</taxon>
        <taxon>Flavobacteriia</taxon>
        <taxon>Flavobacteriales</taxon>
        <taxon>Flavobacteriaceae</taxon>
        <taxon>Joostella</taxon>
    </lineage>
</organism>
<reference evidence="2 3" key="1">
    <citation type="submission" date="2021-01" db="EMBL/GenBank/DDBJ databases">
        <title>Genome sequencing of Joostella atrarenae M1-2 (= KCTC 23194).</title>
        <authorList>
            <person name="Zakaria M.R."/>
            <person name="Lam M.Q."/>
            <person name="Chong C.S."/>
        </authorList>
    </citation>
    <scope>NUCLEOTIDE SEQUENCE [LARGE SCALE GENOMIC DNA]</scope>
    <source>
        <strain evidence="2 3">M1-2</strain>
    </source>
</reference>
<proteinExistence type="predicted"/>
<dbReference type="SUPFAM" id="SSF47781">
    <property type="entry name" value="RuvA domain 2-like"/>
    <property type="match status" value="2"/>
</dbReference>
<name>A0ABS9J6P0_9FLAO</name>
<dbReference type="Pfam" id="PF12836">
    <property type="entry name" value="HHH_3"/>
    <property type="match status" value="2"/>
</dbReference>
<comment type="caution">
    <text evidence="2">The sequence shown here is derived from an EMBL/GenBank/DDBJ whole genome shotgun (WGS) entry which is preliminary data.</text>
</comment>